<organism evidence="5">
    <name type="scientific">Taenia asiatica</name>
    <name type="common">Asian tapeworm</name>
    <dbReference type="NCBI Taxonomy" id="60517"/>
    <lineage>
        <taxon>Eukaryota</taxon>
        <taxon>Metazoa</taxon>
        <taxon>Spiralia</taxon>
        <taxon>Lophotrochozoa</taxon>
        <taxon>Platyhelminthes</taxon>
        <taxon>Cestoda</taxon>
        <taxon>Eucestoda</taxon>
        <taxon>Cyclophyllidea</taxon>
        <taxon>Taeniidae</taxon>
        <taxon>Taenia</taxon>
    </lineage>
</organism>
<evidence type="ECO:0000313" key="4">
    <source>
        <dbReference type="Proteomes" id="UP000282613"/>
    </source>
</evidence>
<dbReference type="Proteomes" id="UP000282613">
    <property type="component" value="Unassembled WGS sequence"/>
</dbReference>
<accession>A0A0R3VWS8</accession>
<keyword evidence="2" id="KW-0812">Transmembrane</keyword>
<keyword evidence="2" id="KW-0472">Membrane</keyword>
<dbReference type="EMBL" id="UYRS01000678">
    <property type="protein sequence ID" value="VDK23842.1"/>
    <property type="molecule type" value="Genomic_DNA"/>
</dbReference>
<protein>
    <submittedName>
        <fullName evidence="3 5">Uncharacterized protein</fullName>
    </submittedName>
</protein>
<name>A0A0R3VWS8_TAEAS</name>
<proteinExistence type="predicted"/>
<keyword evidence="2" id="KW-1133">Transmembrane helix</keyword>
<feature type="transmembrane region" description="Helical" evidence="2">
    <location>
        <begin position="21"/>
        <end position="39"/>
    </location>
</feature>
<evidence type="ECO:0000313" key="3">
    <source>
        <dbReference type="EMBL" id="VDK23842.1"/>
    </source>
</evidence>
<sequence length="101" mass="10608">MALAHFFHLSQCGDARDSQQLAIMKVFLTLLCAFIYLAQGSNSSTESSPTTPPNTQSSNETEAPAPTTTSPAATVYTPAFGLNVILPLVITTVGAAILLDH</sequence>
<feature type="region of interest" description="Disordered" evidence="1">
    <location>
        <begin position="41"/>
        <end position="70"/>
    </location>
</feature>
<reference evidence="5" key="1">
    <citation type="submission" date="2017-02" db="UniProtKB">
        <authorList>
            <consortium name="WormBaseParasite"/>
        </authorList>
    </citation>
    <scope>IDENTIFICATION</scope>
</reference>
<gene>
    <name evidence="3" type="ORF">TASK_LOCUS1873</name>
</gene>
<feature type="transmembrane region" description="Helical" evidence="2">
    <location>
        <begin position="80"/>
        <end position="99"/>
    </location>
</feature>
<keyword evidence="4" id="KW-1185">Reference proteome</keyword>
<evidence type="ECO:0000313" key="5">
    <source>
        <dbReference type="WBParaSite" id="TASK_0000187201-mRNA-1"/>
    </source>
</evidence>
<dbReference type="AlphaFoldDB" id="A0A0R3VWS8"/>
<evidence type="ECO:0000256" key="1">
    <source>
        <dbReference type="SAM" id="MobiDB-lite"/>
    </source>
</evidence>
<dbReference type="WBParaSite" id="TASK_0000187201-mRNA-1">
    <property type="protein sequence ID" value="TASK_0000187201-mRNA-1"/>
    <property type="gene ID" value="TASK_0000187201"/>
</dbReference>
<reference evidence="3 4" key="2">
    <citation type="submission" date="2018-11" db="EMBL/GenBank/DDBJ databases">
        <authorList>
            <consortium name="Pathogen Informatics"/>
        </authorList>
    </citation>
    <scope>NUCLEOTIDE SEQUENCE [LARGE SCALE GENOMIC DNA]</scope>
</reference>
<evidence type="ECO:0000256" key="2">
    <source>
        <dbReference type="SAM" id="Phobius"/>
    </source>
</evidence>